<keyword evidence="9 19" id="KW-0808">Transferase</keyword>
<accession>A0A0J5LMY2</accession>
<evidence type="ECO:0000256" key="8">
    <source>
        <dbReference type="ARBA" id="ARBA00022573"/>
    </source>
</evidence>
<comment type="catalytic activity">
    <reaction evidence="18 19">
        <text>alpha-ribazole 5'-phosphate + adenosylcob(III)inamide-GDP = adenosylcob(III)alamin 5'-phosphate + GMP + H(+)</text>
        <dbReference type="Rhea" id="RHEA:23560"/>
        <dbReference type="ChEBI" id="CHEBI:15378"/>
        <dbReference type="ChEBI" id="CHEBI:57918"/>
        <dbReference type="ChEBI" id="CHEBI:58115"/>
        <dbReference type="ChEBI" id="CHEBI:60487"/>
        <dbReference type="ChEBI" id="CHEBI:60493"/>
        <dbReference type="EC" id="2.7.8.26"/>
    </reaction>
</comment>
<dbReference type="EMBL" id="LDZF01000005">
    <property type="protein sequence ID" value="KMK14959.1"/>
    <property type="molecule type" value="Genomic_DNA"/>
</dbReference>
<dbReference type="PANTHER" id="PTHR34148">
    <property type="entry name" value="ADENOSYLCOBINAMIDE-GDP RIBAZOLETRANSFERASE"/>
    <property type="match status" value="1"/>
</dbReference>
<evidence type="ECO:0000256" key="11">
    <source>
        <dbReference type="ARBA" id="ARBA00022842"/>
    </source>
</evidence>
<dbReference type="GO" id="GO:0009236">
    <property type="term" value="P:cobalamin biosynthetic process"/>
    <property type="evidence" value="ECO:0007669"/>
    <property type="project" value="UniProtKB-UniRule"/>
</dbReference>
<feature type="transmembrane region" description="Helical" evidence="19">
    <location>
        <begin position="140"/>
        <end position="161"/>
    </location>
</feature>
<feature type="transmembrane region" description="Helical" evidence="19">
    <location>
        <begin position="111"/>
        <end position="134"/>
    </location>
</feature>
<keyword evidence="10 19" id="KW-0812">Transmembrane</keyword>
<evidence type="ECO:0000256" key="6">
    <source>
        <dbReference type="ARBA" id="ARBA00015850"/>
    </source>
</evidence>
<dbReference type="RefSeq" id="WP_048253126.1">
    <property type="nucleotide sequence ID" value="NZ_CP020388.1"/>
</dbReference>
<dbReference type="AlphaFoldDB" id="A0A0J5LMY2"/>
<proteinExistence type="inferred from homology"/>
<keyword evidence="12 19" id="KW-1133">Transmembrane helix</keyword>
<comment type="catalytic activity">
    <reaction evidence="17 19">
        <text>alpha-ribazole + adenosylcob(III)inamide-GDP = adenosylcob(III)alamin + GMP + H(+)</text>
        <dbReference type="Rhea" id="RHEA:16049"/>
        <dbReference type="ChEBI" id="CHEBI:10329"/>
        <dbReference type="ChEBI" id="CHEBI:15378"/>
        <dbReference type="ChEBI" id="CHEBI:18408"/>
        <dbReference type="ChEBI" id="CHEBI:58115"/>
        <dbReference type="ChEBI" id="CHEBI:60487"/>
        <dbReference type="EC" id="2.7.8.26"/>
    </reaction>
</comment>
<feature type="transmembrane region" description="Helical" evidence="19">
    <location>
        <begin position="68"/>
        <end position="90"/>
    </location>
</feature>
<keyword evidence="21" id="KW-1185">Reference proteome</keyword>
<dbReference type="UniPathway" id="UPA00148">
    <property type="reaction ID" value="UER00238"/>
</dbReference>
<evidence type="ECO:0000256" key="17">
    <source>
        <dbReference type="ARBA" id="ARBA00048623"/>
    </source>
</evidence>
<keyword evidence="13 19" id="KW-0472">Membrane</keyword>
<evidence type="ECO:0000313" key="21">
    <source>
        <dbReference type="Proteomes" id="UP000036196"/>
    </source>
</evidence>
<dbReference type="Pfam" id="PF02654">
    <property type="entry name" value="CobS"/>
    <property type="match status" value="1"/>
</dbReference>
<dbReference type="NCBIfam" id="TIGR00317">
    <property type="entry name" value="cobS"/>
    <property type="match status" value="1"/>
</dbReference>
<evidence type="ECO:0000256" key="9">
    <source>
        <dbReference type="ARBA" id="ARBA00022679"/>
    </source>
</evidence>
<evidence type="ECO:0000256" key="13">
    <source>
        <dbReference type="ARBA" id="ARBA00023136"/>
    </source>
</evidence>
<comment type="function">
    <text evidence="14 19">Joins adenosylcobinamide-GDP and alpha-ribazole to generate adenosylcobalamin (Ado-cobalamin). Also synthesizes adenosylcobalamin 5'-phosphate from adenosylcobinamide-GDP and alpha-ribazole 5'-phosphate.</text>
</comment>
<dbReference type="EC" id="2.7.8.26" evidence="5 19"/>
<evidence type="ECO:0000256" key="4">
    <source>
        <dbReference type="ARBA" id="ARBA00010561"/>
    </source>
</evidence>
<evidence type="ECO:0000256" key="15">
    <source>
        <dbReference type="ARBA" id="ARBA00032605"/>
    </source>
</evidence>
<dbReference type="STRING" id="61647.LG71_20565"/>
<evidence type="ECO:0000256" key="7">
    <source>
        <dbReference type="ARBA" id="ARBA00022475"/>
    </source>
</evidence>
<sequence length="252" mass="26670">MTLKMLWATMQFITRIPVPEAWSRGVEFKDYSRGVVWFPVVGAVIGAGAGLCWLAVSQTGGGAPLAAAVYVFALALLTGGFHLDGLADTCDGVFSARTRERMLEIMRDSRLGTYGGLALVFCITFKILAVVSLAAPAAPALFALLVCGPIVGRAGIVMAMYRERYARDGTGMGNVYIGHVAGRDVLVTLLITAGLVIGLTGARGLLAAGVSLCAMYAIKRFLSRRLKGLTGDTLGATEEMGELVFLLALVWF</sequence>
<dbReference type="GO" id="GO:0005886">
    <property type="term" value="C:plasma membrane"/>
    <property type="evidence" value="ECO:0007669"/>
    <property type="project" value="UniProtKB-SubCell"/>
</dbReference>
<gene>
    <name evidence="19 20" type="primary">cobS</name>
    <name evidence="20" type="ORF">ABW06_06010</name>
</gene>
<evidence type="ECO:0000256" key="18">
    <source>
        <dbReference type="ARBA" id="ARBA00049504"/>
    </source>
</evidence>
<evidence type="ECO:0000256" key="2">
    <source>
        <dbReference type="ARBA" id="ARBA00004651"/>
    </source>
</evidence>
<protein>
    <recommendedName>
        <fullName evidence="6 19">Adenosylcobinamide-GDP ribazoletransferase</fullName>
        <ecNumber evidence="5 19">2.7.8.26</ecNumber>
    </recommendedName>
    <alternativeName>
        <fullName evidence="16 19">Cobalamin synthase</fullName>
    </alternativeName>
    <alternativeName>
        <fullName evidence="15 19">Cobalamin-5'-phosphate synthase</fullName>
    </alternativeName>
</protein>
<comment type="similarity">
    <text evidence="4 19">Belongs to the CobS family.</text>
</comment>
<dbReference type="InterPro" id="IPR003805">
    <property type="entry name" value="CobS"/>
</dbReference>
<keyword evidence="11 19" id="KW-0460">Magnesium</keyword>
<name>A0A0J5LMY2_PLUGE</name>
<evidence type="ECO:0000256" key="19">
    <source>
        <dbReference type="HAMAP-Rule" id="MF_00719"/>
    </source>
</evidence>
<comment type="cofactor">
    <cofactor evidence="1 19">
        <name>Mg(2+)</name>
        <dbReference type="ChEBI" id="CHEBI:18420"/>
    </cofactor>
</comment>
<dbReference type="PATRIC" id="fig|61647.14.peg.3396"/>
<evidence type="ECO:0000256" key="12">
    <source>
        <dbReference type="ARBA" id="ARBA00022989"/>
    </source>
</evidence>
<dbReference type="GO" id="GO:0051073">
    <property type="term" value="F:adenosylcobinamide-GDP ribazoletransferase activity"/>
    <property type="evidence" value="ECO:0007669"/>
    <property type="project" value="UniProtKB-UniRule"/>
</dbReference>
<evidence type="ECO:0000256" key="3">
    <source>
        <dbReference type="ARBA" id="ARBA00004663"/>
    </source>
</evidence>
<dbReference type="PANTHER" id="PTHR34148:SF1">
    <property type="entry name" value="ADENOSYLCOBINAMIDE-GDP RIBAZOLETRANSFERASE"/>
    <property type="match status" value="1"/>
</dbReference>
<dbReference type="eggNOG" id="COG0368">
    <property type="taxonomic scope" value="Bacteria"/>
</dbReference>
<evidence type="ECO:0000256" key="5">
    <source>
        <dbReference type="ARBA" id="ARBA00013200"/>
    </source>
</evidence>
<organism evidence="20 21">
    <name type="scientific">Pluralibacter gergoviae</name>
    <name type="common">Enterobacter gergoviae</name>
    <dbReference type="NCBI Taxonomy" id="61647"/>
    <lineage>
        <taxon>Bacteria</taxon>
        <taxon>Pseudomonadati</taxon>
        <taxon>Pseudomonadota</taxon>
        <taxon>Gammaproteobacteria</taxon>
        <taxon>Enterobacterales</taxon>
        <taxon>Enterobacteriaceae</taxon>
        <taxon>Pluralibacter</taxon>
    </lineage>
</organism>
<evidence type="ECO:0000256" key="10">
    <source>
        <dbReference type="ARBA" id="ARBA00022692"/>
    </source>
</evidence>
<evidence type="ECO:0000256" key="1">
    <source>
        <dbReference type="ARBA" id="ARBA00001946"/>
    </source>
</evidence>
<keyword evidence="7 19" id="KW-1003">Cell membrane</keyword>
<evidence type="ECO:0000313" key="20">
    <source>
        <dbReference type="EMBL" id="KMK14959.1"/>
    </source>
</evidence>
<dbReference type="Proteomes" id="UP000036196">
    <property type="component" value="Unassembled WGS sequence"/>
</dbReference>
<comment type="subcellular location">
    <subcellularLocation>
        <location evidence="2 19">Cell membrane</location>
        <topology evidence="2 19">Multi-pass membrane protein</topology>
    </subcellularLocation>
</comment>
<evidence type="ECO:0000256" key="16">
    <source>
        <dbReference type="ARBA" id="ARBA00032853"/>
    </source>
</evidence>
<dbReference type="GO" id="GO:0008818">
    <property type="term" value="F:cobalamin 5'-phosphate synthase activity"/>
    <property type="evidence" value="ECO:0007669"/>
    <property type="project" value="UniProtKB-UniRule"/>
</dbReference>
<dbReference type="HAMAP" id="MF_00719">
    <property type="entry name" value="CobS"/>
    <property type="match status" value="1"/>
</dbReference>
<comment type="caution">
    <text evidence="20">The sequence shown here is derived from an EMBL/GenBank/DDBJ whole genome shotgun (WGS) entry which is preliminary data.</text>
</comment>
<dbReference type="GeneID" id="61384253"/>
<evidence type="ECO:0000256" key="14">
    <source>
        <dbReference type="ARBA" id="ARBA00025228"/>
    </source>
</evidence>
<keyword evidence="8 19" id="KW-0169">Cobalamin biosynthesis</keyword>
<feature type="transmembrane region" description="Helical" evidence="19">
    <location>
        <begin position="34"/>
        <end position="56"/>
    </location>
</feature>
<reference evidence="20 21" key="1">
    <citation type="submission" date="2015-05" db="EMBL/GenBank/DDBJ databases">
        <title>Genome sequences of Pluralibacter gergoviae.</title>
        <authorList>
            <person name="Greninger A.L."/>
            <person name="Miller S."/>
        </authorList>
    </citation>
    <scope>NUCLEOTIDE SEQUENCE [LARGE SCALE GENOMIC DNA]</scope>
    <source>
        <strain evidence="20 21">JS81F13</strain>
    </source>
</reference>
<comment type="pathway">
    <text evidence="3 19">Cofactor biosynthesis; adenosylcobalamin biosynthesis; adenosylcobalamin from cob(II)yrinate a,c-diamide: step 7/7.</text>
</comment>